<protein>
    <submittedName>
        <fullName evidence="1">Integrase core domain protein</fullName>
    </submittedName>
</protein>
<dbReference type="EMBL" id="BLXT01004946">
    <property type="protein sequence ID" value="GFO18291.1"/>
    <property type="molecule type" value="Genomic_DNA"/>
</dbReference>
<evidence type="ECO:0000313" key="1">
    <source>
        <dbReference type="EMBL" id="GFO18291.1"/>
    </source>
</evidence>
<accession>A0AAV4BD01</accession>
<dbReference type="AlphaFoldDB" id="A0AAV4BD01"/>
<proteinExistence type="predicted"/>
<name>A0AAV4BD01_9GAST</name>
<sequence>MIEDDFYYLGTDQGILRQLYGTAEFTVCPKELIKPEDPLVHEIAVRSAATYQSNRKQPRIRHVYVWGDMADYEVILCEKEIKVQFKIF</sequence>
<gene>
    <name evidence="1" type="ORF">PoB_004479600</name>
</gene>
<dbReference type="Proteomes" id="UP000735302">
    <property type="component" value="Unassembled WGS sequence"/>
</dbReference>
<reference evidence="1 2" key="1">
    <citation type="journal article" date="2021" name="Elife">
        <title>Chloroplast acquisition without the gene transfer in kleptoplastic sea slugs, Plakobranchus ocellatus.</title>
        <authorList>
            <person name="Maeda T."/>
            <person name="Takahashi S."/>
            <person name="Yoshida T."/>
            <person name="Shimamura S."/>
            <person name="Takaki Y."/>
            <person name="Nagai Y."/>
            <person name="Toyoda A."/>
            <person name="Suzuki Y."/>
            <person name="Arimoto A."/>
            <person name="Ishii H."/>
            <person name="Satoh N."/>
            <person name="Nishiyama T."/>
            <person name="Hasebe M."/>
            <person name="Maruyama T."/>
            <person name="Minagawa J."/>
            <person name="Obokata J."/>
            <person name="Shigenobu S."/>
        </authorList>
    </citation>
    <scope>NUCLEOTIDE SEQUENCE [LARGE SCALE GENOMIC DNA]</scope>
</reference>
<keyword evidence="2" id="KW-1185">Reference proteome</keyword>
<evidence type="ECO:0000313" key="2">
    <source>
        <dbReference type="Proteomes" id="UP000735302"/>
    </source>
</evidence>
<comment type="caution">
    <text evidence="1">The sequence shown here is derived from an EMBL/GenBank/DDBJ whole genome shotgun (WGS) entry which is preliminary data.</text>
</comment>
<organism evidence="1 2">
    <name type="scientific">Plakobranchus ocellatus</name>
    <dbReference type="NCBI Taxonomy" id="259542"/>
    <lineage>
        <taxon>Eukaryota</taxon>
        <taxon>Metazoa</taxon>
        <taxon>Spiralia</taxon>
        <taxon>Lophotrochozoa</taxon>
        <taxon>Mollusca</taxon>
        <taxon>Gastropoda</taxon>
        <taxon>Heterobranchia</taxon>
        <taxon>Euthyneura</taxon>
        <taxon>Panpulmonata</taxon>
        <taxon>Sacoglossa</taxon>
        <taxon>Placobranchoidea</taxon>
        <taxon>Plakobranchidae</taxon>
        <taxon>Plakobranchus</taxon>
    </lineage>
</organism>